<proteinExistence type="predicted"/>
<reference evidence="3" key="1">
    <citation type="journal article" date="2007" name="Nature">
        <title>The grapevine genome sequence suggests ancestral hexaploidization in major angiosperm phyla.</title>
        <authorList>
            <consortium name="The French-Italian Public Consortium for Grapevine Genome Characterization."/>
            <person name="Jaillon O."/>
            <person name="Aury J.-M."/>
            <person name="Noel B."/>
            <person name="Policriti A."/>
            <person name="Clepet C."/>
            <person name="Casagrande A."/>
            <person name="Choisne N."/>
            <person name="Aubourg S."/>
            <person name="Vitulo N."/>
            <person name="Jubin C."/>
            <person name="Vezzi A."/>
            <person name="Legeai F."/>
            <person name="Hugueney P."/>
            <person name="Dasilva C."/>
            <person name="Horner D."/>
            <person name="Mica E."/>
            <person name="Jublot D."/>
            <person name="Poulain J."/>
            <person name="Bruyere C."/>
            <person name="Billault A."/>
            <person name="Segurens B."/>
            <person name="Gouyvenoux M."/>
            <person name="Ugarte E."/>
            <person name="Cattonaro F."/>
            <person name="Anthouard V."/>
            <person name="Vico V."/>
            <person name="Del Fabbro C."/>
            <person name="Alaux M."/>
            <person name="Di Gaspero G."/>
            <person name="Dumas V."/>
            <person name="Felice N."/>
            <person name="Paillard S."/>
            <person name="Juman I."/>
            <person name="Moroldo M."/>
            <person name="Scalabrin S."/>
            <person name="Canaguier A."/>
            <person name="Le Clainche I."/>
            <person name="Malacrida G."/>
            <person name="Durand E."/>
            <person name="Pesole G."/>
            <person name="Laucou V."/>
            <person name="Chatelet P."/>
            <person name="Merdinoglu D."/>
            <person name="Delledonne M."/>
            <person name="Pezzotti M."/>
            <person name="Lecharny A."/>
            <person name="Scarpelli C."/>
            <person name="Artiguenave F."/>
            <person name="Pe M.E."/>
            <person name="Valle G."/>
            <person name="Morgante M."/>
            <person name="Caboche M."/>
            <person name="Adam-Blondon A.-F."/>
            <person name="Weissenbach J."/>
            <person name="Quetier F."/>
            <person name="Wincker P."/>
        </authorList>
    </citation>
    <scope>NUCLEOTIDE SEQUENCE [LARGE SCALE GENOMIC DNA]</scope>
    <source>
        <strain evidence="3">cv. Pinot noir / PN40024</strain>
    </source>
</reference>
<dbReference type="AlphaFoldDB" id="D7U9S4"/>
<evidence type="ECO:0000313" key="3">
    <source>
        <dbReference type="Proteomes" id="UP000009183"/>
    </source>
</evidence>
<keyword evidence="3" id="KW-1185">Reference proteome</keyword>
<evidence type="ECO:0000256" key="1">
    <source>
        <dbReference type="SAM" id="Phobius"/>
    </source>
</evidence>
<gene>
    <name evidence="2" type="ordered locus">VIT_14s0060g02480</name>
</gene>
<dbReference type="HOGENOM" id="CLU_1258052_0_0_1"/>
<dbReference type="InParanoid" id="D7U9S4"/>
<evidence type="ECO:0000313" key="2">
    <source>
        <dbReference type="EMBL" id="CBI39488.3"/>
    </source>
</evidence>
<protein>
    <submittedName>
        <fullName evidence="2">Uncharacterized protein</fullName>
    </submittedName>
</protein>
<sequence length="220" mass="25417">MWGRLKGFHNIKHYQNSSNESHDSPWRPEMVVKGLSYPSIHSLLVVLLNTIFYIFISIGIYQVIADLVENLGHIVIAAKKVVENVLRSQLLDIVCMINEVVKEAYVRSDRIVIWGIWTHFIGYHVQELGLREVINGYWGKFQVAKEEVGFERNVSQETRSTRFEIDPGSFKLLDVSKRLPNAPLYAFFPSATEPPLSSLRRRRRLSFFLRLLLLFGLTLA</sequence>
<organism evidence="2 3">
    <name type="scientific">Vitis vinifera</name>
    <name type="common">Grape</name>
    <dbReference type="NCBI Taxonomy" id="29760"/>
    <lineage>
        <taxon>Eukaryota</taxon>
        <taxon>Viridiplantae</taxon>
        <taxon>Streptophyta</taxon>
        <taxon>Embryophyta</taxon>
        <taxon>Tracheophyta</taxon>
        <taxon>Spermatophyta</taxon>
        <taxon>Magnoliopsida</taxon>
        <taxon>eudicotyledons</taxon>
        <taxon>Gunneridae</taxon>
        <taxon>Pentapetalae</taxon>
        <taxon>rosids</taxon>
        <taxon>Vitales</taxon>
        <taxon>Vitaceae</taxon>
        <taxon>Viteae</taxon>
        <taxon>Vitis</taxon>
    </lineage>
</organism>
<keyword evidence="1" id="KW-0812">Transmembrane</keyword>
<accession>D7U9S4</accession>
<name>D7U9S4_VITVI</name>
<keyword evidence="1" id="KW-1133">Transmembrane helix</keyword>
<dbReference type="Proteomes" id="UP000009183">
    <property type="component" value="Chromosome 14"/>
</dbReference>
<dbReference type="EMBL" id="FN596746">
    <property type="protein sequence ID" value="CBI39488.3"/>
    <property type="molecule type" value="Genomic_DNA"/>
</dbReference>
<feature type="transmembrane region" description="Helical" evidence="1">
    <location>
        <begin position="40"/>
        <end position="64"/>
    </location>
</feature>
<keyword evidence="1" id="KW-0472">Membrane</keyword>
<dbReference type="PaxDb" id="29760-VIT_14s0060g02480.t01"/>